<evidence type="ECO:0000313" key="1">
    <source>
        <dbReference type="EMBL" id="KAJ9049681.1"/>
    </source>
</evidence>
<accession>A0ACC2RHW1</accession>
<dbReference type="EMBL" id="QTSX02007208">
    <property type="protein sequence ID" value="KAJ9049681.1"/>
    <property type="molecule type" value="Genomic_DNA"/>
</dbReference>
<protein>
    <submittedName>
        <fullName evidence="1">Uncharacterized protein</fullName>
    </submittedName>
</protein>
<sequence>MNWESHAAMSVFPIWSRKSFEMMFAYEPPSRMTDMECPSTIAIVQGALVSANIEGNVLLGLVPRTAFWGLAKLGANLAEFCP</sequence>
<organism evidence="1 2">
    <name type="scientific">Entomophthora muscae</name>
    <dbReference type="NCBI Taxonomy" id="34485"/>
    <lineage>
        <taxon>Eukaryota</taxon>
        <taxon>Fungi</taxon>
        <taxon>Fungi incertae sedis</taxon>
        <taxon>Zoopagomycota</taxon>
        <taxon>Entomophthoromycotina</taxon>
        <taxon>Entomophthoromycetes</taxon>
        <taxon>Entomophthorales</taxon>
        <taxon>Entomophthoraceae</taxon>
        <taxon>Entomophthora</taxon>
    </lineage>
</organism>
<reference evidence="1" key="1">
    <citation type="submission" date="2022-04" db="EMBL/GenBank/DDBJ databases">
        <title>Genome of the entomopathogenic fungus Entomophthora muscae.</title>
        <authorList>
            <person name="Elya C."/>
            <person name="Lovett B.R."/>
            <person name="Lee E."/>
            <person name="Macias A.M."/>
            <person name="Hajek A.E."/>
            <person name="De Bivort B.L."/>
            <person name="Kasson M.T."/>
            <person name="De Fine Licht H.H."/>
            <person name="Stajich J.E."/>
        </authorList>
    </citation>
    <scope>NUCLEOTIDE SEQUENCE</scope>
    <source>
        <strain evidence="1">Berkeley</strain>
    </source>
</reference>
<name>A0ACC2RHW1_9FUNG</name>
<proteinExistence type="predicted"/>
<evidence type="ECO:0000313" key="2">
    <source>
        <dbReference type="Proteomes" id="UP001165960"/>
    </source>
</evidence>
<gene>
    <name evidence="1" type="ORF">DSO57_1021940</name>
</gene>
<keyword evidence="2" id="KW-1185">Reference proteome</keyword>
<comment type="caution">
    <text evidence="1">The sequence shown here is derived from an EMBL/GenBank/DDBJ whole genome shotgun (WGS) entry which is preliminary data.</text>
</comment>
<dbReference type="Proteomes" id="UP001165960">
    <property type="component" value="Unassembled WGS sequence"/>
</dbReference>